<dbReference type="OrthoDB" id="9979034at2759"/>
<feature type="transmembrane region" description="Helical" evidence="1">
    <location>
        <begin position="15"/>
        <end position="39"/>
    </location>
</feature>
<name>A0A3M7S4Y2_BRAPC</name>
<organism evidence="2 3">
    <name type="scientific">Brachionus plicatilis</name>
    <name type="common">Marine rotifer</name>
    <name type="synonym">Brachionus muelleri</name>
    <dbReference type="NCBI Taxonomy" id="10195"/>
    <lineage>
        <taxon>Eukaryota</taxon>
        <taxon>Metazoa</taxon>
        <taxon>Spiralia</taxon>
        <taxon>Gnathifera</taxon>
        <taxon>Rotifera</taxon>
        <taxon>Eurotatoria</taxon>
        <taxon>Monogononta</taxon>
        <taxon>Pseudotrocha</taxon>
        <taxon>Ploima</taxon>
        <taxon>Brachionidae</taxon>
        <taxon>Brachionus</taxon>
    </lineage>
</organism>
<reference evidence="2 3" key="1">
    <citation type="journal article" date="2018" name="Sci. Rep.">
        <title>Genomic signatures of local adaptation to the degree of environmental predictability in rotifers.</title>
        <authorList>
            <person name="Franch-Gras L."/>
            <person name="Hahn C."/>
            <person name="Garcia-Roger E.M."/>
            <person name="Carmona M.J."/>
            <person name="Serra M."/>
            <person name="Gomez A."/>
        </authorList>
    </citation>
    <scope>NUCLEOTIDE SEQUENCE [LARGE SCALE GENOMIC DNA]</scope>
    <source>
        <strain evidence="2">HYR1</strain>
    </source>
</reference>
<keyword evidence="3" id="KW-1185">Reference proteome</keyword>
<dbReference type="PROSITE" id="PS51257">
    <property type="entry name" value="PROKAR_LIPOPROTEIN"/>
    <property type="match status" value="1"/>
</dbReference>
<keyword evidence="1" id="KW-0472">Membrane</keyword>
<keyword evidence="1" id="KW-0812">Transmembrane</keyword>
<evidence type="ECO:0000256" key="1">
    <source>
        <dbReference type="SAM" id="Phobius"/>
    </source>
</evidence>
<sequence>MIKHKHNQFNANNSFFGLVLTILCAVIIIIAGCLFCLVIKRKYGLNAPNYLLNFKNSFFLKPSNLNLEVDSNCKMAKKSRTFQYHHQYQQQQYQLEPSKRSNLPSANIQKTSVFNPVVKPHSFSYNYVILFLSSKSLLGFLES</sequence>
<protein>
    <submittedName>
        <fullName evidence="2">Uncharacterized protein</fullName>
    </submittedName>
</protein>
<evidence type="ECO:0000313" key="3">
    <source>
        <dbReference type="Proteomes" id="UP000276133"/>
    </source>
</evidence>
<dbReference type="AlphaFoldDB" id="A0A3M7S4Y2"/>
<gene>
    <name evidence="2" type="ORF">BpHYR1_025577</name>
</gene>
<comment type="caution">
    <text evidence="2">The sequence shown here is derived from an EMBL/GenBank/DDBJ whole genome shotgun (WGS) entry which is preliminary data.</text>
</comment>
<dbReference type="EMBL" id="REGN01002048">
    <property type="protein sequence ID" value="RNA30739.1"/>
    <property type="molecule type" value="Genomic_DNA"/>
</dbReference>
<keyword evidence="1" id="KW-1133">Transmembrane helix</keyword>
<accession>A0A3M7S4Y2</accession>
<dbReference type="Proteomes" id="UP000276133">
    <property type="component" value="Unassembled WGS sequence"/>
</dbReference>
<evidence type="ECO:0000313" key="2">
    <source>
        <dbReference type="EMBL" id="RNA30739.1"/>
    </source>
</evidence>
<proteinExistence type="predicted"/>